<dbReference type="EMBL" id="QKWJ01000009">
    <property type="protein sequence ID" value="RDK10326.1"/>
    <property type="molecule type" value="Genomic_DNA"/>
</dbReference>
<feature type="transmembrane region" description="Helical" evidence="5">
    <location>
        <begin position="292"/>
        <end position="312"/>
    </location>
</feature>
<dbReference type="InterPro" id="IPR036259">
    <property type="entry name" value="MFS_trans_sf"/>
</dbReference>
<reference evidence="8" key="1">
    <citation type="submission" date="2018-06" db="EMBL/GenBank/DDBJ databases">
        <authorList>
            <person name="Feng T."/>
            <person name="Jeon C.O."/>
        </authorList>
    </citation>
    <scope>NUCLEOTIDE SEQUENCE [LARGE SCALE GENOMIC DNA]</scope>
    <source>
        <strain evidence="8">S23</strain>
    </source>
</reference>
<dbReference type="Proteomes" id="UP000255165">
    <property type="component" value="Unassembled WGS sequence"/>
</dbReference>
<organism evidence="7 8">
    <name type="scientific">Cupriavidus lacunae</name>
    <dbReference type="NCBI Taxonomy" id="2666307"/>
    <lineage>
        <taxon>Bacteria</taxon>
        <taxon>Pseudomonadati</taxon>
        <taxon>Pseudomonadota</taxon>
        <taxon>Betaproteobacteria</taxon>
        <taxon>Burkholderiales</taxon>
        <taxon>Burkholderiaceae</taxon>
        <taxon>Cupriavidus</taxon>
    </lineage>
</organism>
<keyword evidence="4 5" id="KW-0472">Membrane</keyword>
<dbReference type="GO" id="GO:0046943">
    <property type="term" value="F:carboxylic acid transmembrane transporter activity"/>
    <property type="evidence" value="ECO:0007669"/>
    <property type="project" value="TreeGrafter"/>
</dbReference>
<keyword evidence="8" id="KW-1185">Reference proteome</keyword>
<dbReference type="SUPFAM" id="SSF103473">
    <property type="entry name" value="MFS general substrate transporter"/>
    <property type="match status" value="1"/>
</dbReference>
<dbReference type="AlphaFoldDB" id="A0A370NXJ9"/>
<dbReference type="PANTHER" id="PTHR23508">
    <property type="entry name" value="CARBOXYLIC ACID TRANSPORTER PROTEIN HOMOLOG"/>
    <property type="match status" value="1"/>
</dbReference>
<dbReference type="PROSITE" id="PS50850">
    <property type="entry name" value="MFS"/>
    <property type="match status" value="1"/>
</dbReference>
<feature type="transmembrane region" description="Helical" evidence="5">
    <location>
        <begin position="112"/>
        <end position="136"/>
    </location>
</feature>
<feature type="transmembrane region" description="Helical" evidence="5">
    <location>
        <begin position="89"/>
        <end position="106"/>
    </location>
</feature>
<feature type="transmembrane region" description="Helical" evidence="5">
    <location>
        <begin position="20"/>
        <end position="47"/>
    </location>
</feature>
<comment type="subcellular location">
    <subcellularLocation>
        <location evidence="1">Membrane</location>
        <topology evidence="1">Multi-pass membrane protein</topology>
    </subcellularLocation>
</comment>
<dbReference type="GO" id="GO:0005886">
    <property type="term" value="C:plasma membrane"/>
    <property type="evidence" value="ECO:0007669"/>
    <property type="project" value="TreeGrafter"/>
</dbReference>
<proteinExistence type="predicted"/>
<dbReference type="InterPro" id="IPR020846">
    <property type="entry name" value="MFS_dom"/>
</dbReference>
<dbReference type="InterPro" id="IPR005829">
    <property type="entry name" value="Sugar_transporter_CS"/>
</dbReference>
<dbReference type="Pfam" id="PF07690">
    <property type="entry name" value="MFS_1"/>
    <property type="match status" value="1"/>
</dbReference>
<dbReference type="RefSeq" id="WP_115014607.1">
    <property type="nucleotide sequence ID" value="NZ_QKWJ01000009.1"/>
</dbReference>
<dbReference type="InterPro" id="IPR011701">
    <property type="entry name" value="MFS"/>
</dbReference>
<evidence type="ECO:0000256" key="4">
    <source>
        <dbReference type="ARBA" id="ARBA00023136"/>
    </source>
</evidence>
<feature type="transmembrane region" description="Helical" evidence="5">
    <location>
        <begin position="324"/>
        <end position="340"/>
    </location>
</feature>
<accession>A0A370NXJ9</accession>
<protein>
    <submittedName>
        <fullName evidence="7">MFS transporter</fullName>
    </submittedName>
</protein>
<keyword evidence="3 5" id="KW-1133">Transmembrane helix</keyword>
<evidence type="ECO:0000313" key="7">
    <source>
        <dbReference type="EMBL" id="RDK10326.1"/>
    </source>
</evidence>
<evidence type="ECO:0000256" key="1">
    <source>
        <dbReference type="ARBA" id="ARBA00004141"/>
    </source>
</evidence>
<feature type="transmembrane region" description="Helical" evidence="5">
    <location>
        <begin position="382"/>
        <end position="406"/>
    </location>
</feature>
<evidence type="ECO:0000256" key="3">
    <source>
        <dbReference type="ARBA" id="ARBA00022989"/>
    </source>
</evidence>
<feature type="transmembrane region" description="Helical" evidence="5">
    <location>
        <begin position="59"/>
        <end position="77"/>
    </location>
</feature>
<feature type="transmembrane region" description="Helical" evidence="5">
    <location>
        <begin position="412"/>
        <end position="432"/>
    </location>
</feature>
<feature type="transmembrane region" description="Helical" evidence="5">
    <location>
        <begin position="260"/>
        <end position="280"/>
    </location>
</feature>
<dbReference type="CDD" id="cd17365">
    <property type="entry name" value="MFS_PcaK_like"/>
    <property type="match status" value="1"/>
</dbReference>
<dbReference type="PROSITE" id="PS00217">
    <property type="entry name" value="SUGAR_TRANSPORT_2"/>
    <property type="match status" value="1"/>
</dbReference>
<feature type="domain" description="Major facilitator superfamily (MFS) profile" evidence="6">
    <location>
        <begin position="21"/>
        <end position="437"/>
    </location>
</feature>
<sequence>MHAVGTSETTRSVPQRTTYLVLLLCWGAILSEGYDIGVMGTIVPALINDPQWKLTPLELGQMSSAALVGTLFGAYLISPLSDLTGRKKLLIACVALFSLSMLAAVWAPTPAIFALIRGIGGLGLGGVISVAAALTVEYSPPWRRNLNFALMYSGYPIGAVVSALAGMAYMEQYGWRAIVAIGALPLLFIPVLMLWLPESLEFLVGKHRHREAQALAERLGVQAPSAPSASATPAHDDTPRTPLKDVFTEVFSRKNAFGTICLWAAQFMAITVVYGLGTWLPQIMRKSGYDLGSSLSFFAVFNVAAAIGGVMIGRIADYFGPRKTIAASFLVGAVSIFALSQKNVLLVNYVLVALAGFGSIAVALVLLGYIANYYAPHARASATGWAVGVGRFGAMTGPVLGGYMAGLNVNPVWNFVMFSAAAVLAALAVYIAPTPEHVKHARGTK</sequence>
<gene>
    <name evidence="7" type="ORF">DN412_10295</name>
</gene>
<feature type="transmembrane region" description="Helical" evidence="5">
    <location>
        <begin position="346"/>
        <end position="370"/>
    </location>
</feature>
<keyword evidence="2 5" id="KW-0812">Transmembrane</keyword>
<feature type="transmembrane region" description="Helical" evidence="5">
    <location>
        <begin position="175"/>
        <end position="196"/>
    </location>
</feature>
<evidence type="ECO:0000256" key="2">
    <source>
        <dbReference type="ARBA" id="ARBA00022692"/>
    </source>
</evidence>
<evidence type="ECO:0000259" key="6">
    <source>
        <dbReference type="PROSITE" id="PS50850"/>
    </source>
</evidence>
<evidence type="ECO:0000256" key="5">
    <source>
        <dbReference type="SAM" id="Phobius"/>
    </source>
</evidence>
<dbReference type="PANTHER" id="PTHR23508:SF10">
    <property type="entry name" value="CARBOXYLIC ACID TRANSPORTER PROTEIN HOMOLOG"/>
    <property type="match status" value="1"/>
</dbReference>
<evidence type="ECO:0000313" key="8">
    <source>
        <dbReference type="Proteomes" id="UP000255165"/>
    </source>
</evidence>
<feature type="transmembrane region" description="Helical" evidence="5">
    <location>
        <begin position="148"/>
        <end position="169"/>
    </location>
</feature>
<dbReference type="Gene3D" id="1.20.1250.20">
    <property type="entry name" value="MFS general substrate transporter like domains"/>
    <property type="match status" value="1"/>
</dbReference>
<name>A0A370NXJ9_9BURK</name>
<comment type="caution">
    <text evidence="7">The sequence shown here is derived from an EMBL/GenBank/DDBJ whole genome shotgun (WGS) entry which is preliminary data.</text>
</comment>